<organism evidence="2 3">
    <name type="scientific">Salarchaeum japonicum</name>
    <dbReference type="NCBI Taxonomy" id="555573"/>
    <lineage>
        <taxon>Archaea</taxon>
        <taxon>Methanobacteriati</taxon>
        <taxon>Methanobacteriota</taxon>
        <taxon>Stenosarchaea group</taxon>
        <taxon>Halobacteria</taxon>
        <taxon>Halobacteriales</taxon>
        <taxon>Halobacteriaceae</taxon>
    </lineage>
</organism>
<dbReference type="EMBL" id="BAAADU010000002">
    <property type="protein sequence ID" value="GAA0646458.1"/>
    <property type="molecule type" value="Genomic_DNA"/>
</dbReference>
<comment type="caution">
    <text evidence="2">The sequence shown here is derived from an EMBL/GenBank/DDBJ whole genome shotgun (WGS) entry which is preliminary data.</text>
</comment>
<keyword evidence="3" id="KW-1185">Reference proteome</keyword>
<accession>A0AAV3T0X2</accession>
<gene>
    <name evidence="2" type="ORF">GCM10009019_05990</name>
</gene>
<dbReference type="Proteomes" id="UP001500194">
    <property type="component" value="Unassembled WGS sequence"/>
</dbReference>
<feature type="region of interest" description="Disordered" evidence="1">
    <location>
        <begin position="66"/>
        <end position="127"/>
    </location>
</feature>
<evidence type="ECO:0000313" key="3">
    <source>
        <dbReference type="Proteomes" id="UP001500194"/>
    </source>
</evidence>
<proteinExistence type="predicted"/>
<protein>
    <submittedName>
        <fullName evidence="2">Uncharacterized protein</fullName>
    </submittedName>
</protein>
<feature type="compositionally biased region" description="Polar residues" evidence="1">
    <location>
        <begin position="113"/>
        <end position="127"/>
    </location>
</feature>
<reference evidence="2 3" key="1">
    <citation type="journal article" date="2019" name="Int. J. Syst. Evol. Microbiol.">
        <title>The Global Catalogue of Microorganisms (GCM) 10K type strain sequencing project: providing services to taxonomists for standard genome sequencing and annotation.</title>
        <authorList>
            <consortium name="The Broad Institute Genomics Platform"/>
            <consortium name="The Broad Institute Genome Sequencing Center for Infectious Disease"/>
            <person name="Wu L."/>
            <person name="Ma J."/>
        </authorList>
    </citation>
    <scope>NUCLEOTIDE SEQUENCE [LARGE SCALE GENOMIC DNA]</scope>
    <source>
        <strain evidence="2 3">JCM 16327</strain>
    </source>
</reference>
<sequence length="127" mass="14067">MTGVEIYLAGKAVEGAAKGIAGTLTQHRLQNAANQKSPDVNLENCFRGPDGKRYCAVDEKLGSQKRVNHTSIREPDPLQPQTEIPPTDFTEPAAEPWEEDFQTDSIEIDSFSDENTTFDDPTRFQPS</sequence>
<evidence type="ECO:0000256" key="1">
    <source>
        <dbReference type="SAM" id="MobiDB-lite"/>
    </source>
</evidence>
<evidence type="ECO:0000313" key="2">
    <source>
        <dbReference type="EMBL" id="GAA0646458.1"/>
    </source>
</evidence>
<dbReference type="AlphaFoldDB" id="A0AAV3T0X2"/>
<name>A0AAV3T0X2_9EURY</name>
<dbReference type="GeneID" id="68572284"/>
<dbReference type="RefSeq" id="WP_227261691.1">
    <property type="nucleotide sequence ID" value="NZ_BAAADU010000002.1"/>
</dbReference>
<feature type="compositionally biased region" description="Acidic residues" evidence="1">
    <location>
        <begin position="96"/>
        <end position="112"/>
    </location>
</feature>